<evidence type="ECO:0000256" key="10">
    <source>
        <dbReference type="RuleBase" id="RU361207"/>
    </source>
</evidence>
<dbReference type="SUPFAM" id="SSF51445">
    <property type="entry name" value="(Trans)glycosidases"/>
    <property type="match status" value="1"/>
</dbReference>
<comment type="catalytic activity">
    <reaction evidence="1 10">
        <text>Transfers a segment of a (1-&gt;4)-alpha-D-glucan to a new position in an acceptor, which may be glucose or a (1-&gt;4)-alpha-D-glucan.</text>
        <dbReference type="EC" id="2.4.1.25"/>
    </reaction>
</comment>
<evidence type="ECO:0000313" key="12">
    <source>
        <dbReference type="Proteomes" id="UP000215185"/>
    </source>
</evidence>
<keyword evidence="7 10" id="KW-0119">Carbohydrate metabolism</keyword>
<gene>
    <name evidence="11" type="primary">malQ</name>
    <name evidence="11" type="ORF">SAMEA4412692_00700</name>
</gene>
<evidence type="ECO:0000256" key="3">
    <source>
        <dbReference type="ARBA" id="ARBA00012560"/>
    </source>
</evidence>
<comment type="similarity">
    <text evidence="2 10">Belongs to the disproportionating enzyme family.</text>
</comment>
<dbReference type="PANTHER" id="PTHR32438">
    <property type="entry name" value="4-ALPHA-GLUCANOTRANSFERASE DPE1, CHLOROPLASTIC/AMYLOPLASTIC"/>
    <property type="match status" value="1"/>
</dbReference>
<proteinExistence type="inferred from homology"/>
<organism evidence="11 12">
    <name type="scientific">Streptococcus merionis</name>
    <dbReference type="NCBI Taxonomy" id="400065"/>
    <lineage>
        <taxon>Bacteria</taxon>
        <taxon>Bacillati</taxon>
        <taxon>Bacillota</taxon>
        <taxon>Bacilli</taxon>
        <taxon>Lactobacillales</taxon>
        <taxon>Streptococcaceae</taxon>
        <taxon>Streptococcus</taxon>
    </lineage>
</organism>
<dbReference type="GO" id="GO:0004134">
    <property type="term" value="F:4-alpha-glucanotransferase activity"/>
    <property type="evidence" value="ECO:0007669"/>
    <property type="project" value="UniProtKB-EC"/>
</dbReference>
<dbReference type="NCBIfam" id="NF011080">
    <property type="entry name" value="PRK14508.1-3"/>
    <property type="match status" value="1"/>
</dbReference>
<sequence>MNKRYSGILMHISSLSNRFGIGSFGQSAYDFVDFLDRTEQKYWQVLPLGPISYGDSPYQSFSAFAGNTYFIDLERLVSEGLLSWEDLENVDFGANPEYVDYARIFEVRRPLMEKAVWAFQEKGNQEAYQHFLAENMEWIYDFADYMAIKEHFENQSWITWPDESIRRRDSERLTYYRELLADKIAYHRITQFLFFQQWHDLKAYANSKGIEIIGDMPIYVSADSSDMWTAPHFFKTDEAGRPTVVAGCPPDAFSETGQLWGNPIYNWDAMAADGYSWWVRRMRESLKLYDMIRIDHFRGFEAYWEVPSEDDTALNGRWVKGPDKALFAAFQSELGENLPIIAEDLGLITDEVIELRDSLKLPGMKVLQFAYDSLGDSTYLPHRCDYNTVTYTGTHDNNTIRGWYEDDITEEVRHFFDQYSHRSHDETASQAMIRQAWASNSQLAITSMQDLLNLGSESRMNIPSTLGTNWQWRMSSAIIEKMVENNLHNLTKLYSRQKTTQTAYQESTF</sequence>
<dbReference type="InterPro" id="IPR003385">
    <property type="entry name" value="Glyco_hydro_77"/>
</dbReference>
<dbReference type="Pfam" id="PF02446">
    <property type="entry name" value="Glyco_hydro_77"/>
    <property type="match status" value="1"/>
</dbReference>
<evidence type="ECO:0000256" key="1">
    <source>
        <dbReference type="ARBA" id="ARBA00000439"/>
    </source>
</evidence>
<name>A0A239SS73_9STRE</name>
<dbReference type="KEGG" id="smen:SAMEA4412692_0700"/>
<dbReference type="eggNOG" id="COG1640">
    <property type="taxonomic scope" value="Bacteria"/>
</dbReference>
<evidence type="ECO:0000256" key="6">
    <source>
        <dbReference type="ARBA" id="ARBA00022679"/>
    </source>
</evidence>
<dbReference type="GO" id="GO:0005975">
    <property type="term" value="P:carbohydrate metabolic process"/>
    <property type="evidence" value="ECO:0007669"/>
    <property type="project" value="InterPro"/>
</dbReference>
<reference evidence="11 12" key="1">
    <citation type="submission" date="2017-06" db="EMBL/GenBank/DDBJ databases">
        <authorList>
            <consortium name="Pathogen Informatics"/>
        </authorList>
    </citation>
    <scope>NUCLEOTIDE SEQUENCE [LARGE SCALE GENOMIC DNA]</scope>
    <source>
        <strain evidence="11 12">NCTC13788</strain>
    </source>
</reference>
<dbReference type="OrthoDB" id="9811841at2"/>
<dbReference type="Gene3D" id="3.20.20.80">
    <property type="entry name" value="Glycosidases"/>
    <property type="match status" value="1"/>
</dbReference>
<dbReference type="EC" id="2.4.1.25" evidence="3 10"/>
<dbReference type="NCBIfam" id="NF011078">
    <property type="entry name" value="PRK14508.1-1"/>
    <property type="match status" value="1"/>
</dbReference>
<evidence type="ECO:0000256" key="2">
    <source>
        <dbReference type="ARBA" id="ARBA00005684"/>
    </source>
</evidence>
<keyword evidence="6 10" id="KW-0808">Transferase</keyword>
<accession>A0A239SS73</accession>
<protein>
    <recommendedName>
        <fullName evidence="4 10">4-alpha-glucanotransferase</fullName>
        <ecNumber evidence="3 10">2.4.1.25</ecNumber>
    </recommendedName>
    <alternativeName>
        <fullName evidence="8 10">Amylomaltase</fullName>
    </alternativeName>
    <alternativeName>
        <fullName evidence="9 10">Disproportionating enzyme</fullName>
    </alternativeName>
</protein>
<evidence type="ECO:0000313" key="11">
    <source>
        <dbReference type="EMBL" id="SNU87574.1"/>
    </source>
</evidence>
<evidence type="ECO:0000256" key="5">
    <source>
        <dbReference type="ARBA" id="ARBA00022676"/>
    </source>
</evidence>
<evidence type="ECO:0000256" key="9">
    <source>
        <dbReference type="ARBA" id="ARBA00031501"/>
    </source>
</evidence>
<keyword evidence="12" id="KW-1185">Reference proteome</keyword>
<evidence type="ECO:0000256" key="8">
    <source>
        <dbReference type="ARBA" id="ARBA00031423"/>
    </source>
</evidence>
<dbReference type="Proteomes" id="UP000215185">
    <property type="component" value="Chromosome 1"/>
</dbReference>
<dbReference type="InterPro" id="IPR017853">
    <property type="entry name" value="GH"/>
</dbReference>
<dbReference type="PANTHER" id="PTHR32438:SF5">
    <property type="entry name" value="4-ALPHA-GLUCANOTRANSFERASE DPE1, CHLOROPLASTIC_AMYLOPLASTIC"/>
    <property type="match status" value="1"/>
</dbReference>
<dbReference type="NCBIfam" id="TIGR00217">
    <property type="entry name" value="malQ"/>
    <property type="match status" value="1"/>
</dbReference>
<evidence type="ECO:0000256" key="7">
    <source>
        <dbReference type="ARBA" id="ARBA00023277"/>
    </source>
</evidence>
<dbReference type="STRING" id="1123308.GCA_000380085_00043"/>
<dbReference type="EMBL" id="LT906439">
    <property type="protein sequence ID" value="SNU87574.1"/>
    <property type="molecule type" value="Genomic_DNA"/>
</dbReference>
<evidence type="ECO:0000256" key="4">
    <source>
        <dbReference type="ARBA" id="ARBA00020295"/>
    </source>
</evidence>
<keyword evidence="5 10" id="KW-0328">Glycosyltransferase</keyword>
<dbReference type="AlphaFoldDB" id="A0A239SS73"/>